<organism evidence="3 4">
    <name type="scientific">Plasmodium ovale curtisi</name>
    <dbReference type="NCBI Taxonomy" id="864141"/>
    <lineage>
        <taxon>Eukaryota</taxon>
        <taxon>Sar</taxon>
        <taxon>Alveolata</taxon>
        <taxon>Apicomplexa</taxon>
        <taxon>Aconoidasida</taxon>
        <taxon>Haemosporida</taxon>
        <taxon>Plasmodiidae</taxon>
        <taxon>Plasmodium</taxon>
        <taxon>Plasmodium (Plasmodium)</taxon>
    </lineage>
</organism>
<keyword evidence="2" id="KW-0472">Membrane</keyword>
<feature type="transmembrane region" description="Helical" evidence="2">
    <location>
        <begin position="226"/>
        <end position="248"/>
    </location>
</feature>
<evidence type="ECO:0000313" key="4">
    <source>
        <dbReference type="Proteomes" id="UP000078546"/>
    </source>
</evidence>
<keyword evidence="2" id="KW-0812">Transmembrane</keyword>
<proteinExistence type="predicted"/>
<reference evidence="4" key="1">
    <citation type="submission" date="2016-05" db="EMBL/GenBank/DDBJ databases">
        <authorList>
            <person name="Naeem Raeece"/>
        </authorList>
    </citation>
    <scope>NUCLEOTIDE SEQUENCE [LARGE SCALE GENOMIC DNA]</scope>
</reference>
<dbReference type="Proteomes" id="UP000078546">
    <property type="component" value="Unassembled WGS sequence"/>
</dbReference>
<protein>
    <submittedName>
        <fullName evidence="3">PIR Superfamily Protein</fullName>
    </submittedName>
</protein>
<feature type="region of interest" description="Disordered" evidence="1">
    <location>
        <begin position="283"/>
        <end position="323"/>
    </location>
</feature>
<keyword evidence="2" id="KW-1133">Transmembrane helix</keyword>
<dbReference type="AlphaFoldDB" id="A0A1A8X4N9"/>
<name>A0A1A8X4N9_PLAOA</name>
<evidence type="ECO:0000313" key="3">
    <source>
        <dbReference type="EMBL" id="SBT00207.1"/>
    </source>
</evidence>
<evidence type="ECO:0000256" key="1">
    <source>
        <dbReference type="SAM" id="MobiDB-lite"/>
    </source>
</evidence>
<dbReference type="EMBL" id="FLQV01001775">
    <property type="protein sequence ID" value="SBT00207.1"/>
    <property type="molecule type" value="Genomic_DNA"/>
</dbReference>
<dbReference type="InterPro" id="IPR008780">
    <property type="entry name" value="Plasmodium_Vir"/>
</dbReference>
<evidence type="ECO:0000256" key="2">
    <source>
        <dbReference type="SAM" id="Phobius"/>
    </source>
</evidence>
<accession>A0A1A8X4N9</accession>
<dbReference type="Pfam" id="PF05795">
    <property type="entry name" value="Plasmodium_Vir"/>
    <property type="match status" value="1"/>
</dbReference>
<sequence>MAKNYLENLKNKYPFLKNWPRYKELNDGKFEREYNEYKGSNDKKHEFWMDFMTWFYDNKKSPYYDQYKGNLEHVVQQVYEGKFPNNEYLSRILANEDKVERFMKLYYFSKNISHIGEILSNQENGYYVKTCEFVNECLRTFSEFKKSYCQEVDLKNPPEDNTICKELSEFFDKYEHHLYGQLKNHNKMSSLTENPNTAQVRCDLDYSLFYTPFWSMYKTNTSELTVFGTFVFGLIFMAGAYIFLFLLYKFTPLGAIIHPKQRRKVRRMWRNIEREHAEQLYDQDGEGYGYSGPGDENPYEHYASSDENPYEHYASSDEGSTYY</sequence>
<gene>
    <name evidence="3" type="ORF">POVCU1_058390</name>
</gene>